<keyword evidence="3" id="KW-1185">Reference proteome</keyword>
<gene>
    <name evidence="2" type="ORF">CLCR_07707</name>
</gene>
<dbReference type="Proteomes" id="UP000094526">
    <property type="component" value="Unassembled WGS sequence"/>
</dbReference>
<proteinExistence type="predicted"/>
<feature type="region of interest" description="Disordered" evidence="1">
    <location>
        <begin position="1"/>
        <end position="21"/>
    </location>
</feature>
<feature type="compositionally biased region" description="Basic residues" evidence="1">
    <location>
        <begin position="1"/>
        <end position="19"/>
    </location>
</feature>
<protein>
    <submittedName>
        <fullName evidence="2">Uncharacterized protein</fullName>
    </submittedName>
</protein>
<evidence type="ECO:0000256" key="1">
    <source>
        <dbReference type="SAM" id="MobiDB-lite"/>
    </source>
</evidence>
<accession>A0A1C1CNL2</accession>
<dbReference type="EMBL" id="LGRB01000010">
    <property type="protein sequence ID" value="OCT50087.1"/>
    <property type="molecule type" value="Genomic_DNA"/>
</dbReference>
<sequence length="128" mass="14562">MQRRRHATPRHATPRHATPRHTWQIRSGSWPFIYFRLEKSPSTRHVCSSATFEATQLNCVAIEWDLSAKQASERASEQAGNQASEQAGRRVGKKVRKRKTHIDSTSPDNMKFKGALPTIIYLLASHGR</sequence>
<dbReference type="VEuPathDB" id="FungiDB:CLCR_07707"/>
<comment type="caution">
    <text evidence="2">The sequence shown here is derived from an EMBL/GenBank/DDBJ whole genome shotgun (WGS) entry which is preliminary data.</text>
</comment>
<dbReference type="AlphaFoldDB" id="A0A1C1CNL2"/>
<reference evidence="3" key="1">
    <citation type="submission" date="2015-07" db="EMBL/GenBank/DDBJ databases">
        <authorList>
            <person name="Teixeira M.M."/>
            <person name="Souza R.C."/>
            <person name="Almeida L.G."/>
            <person name="Vicente V.A."/>
            <person name="de Hoog S."/>
            <person name="Bocca A.L."/>
            <person name="de Almeida S.R."/>
            <person name="Vasconcelos A.T."/>
            <person name="Felipe M.S."/>
        </authorList>
    </citation>
    <scope>NUCLEOTIDE SEQUENCE [LARGE SCALE GENOMIC DNA]</scope>
    <source>
        <strain evidence="3">KSF</strain>
    </source>
</reference>
<name>A0A1C1CNL2_9EURO</name>
<evidence type="ECO:0000313" key="3">
    <source>
        <dbReference type="Proteomes" id="UP000094526"/>
    </source>
</evidence>
<evidence type="ECO:0000313" key="2">
    <source>
        <dbReference type="EMBL" id="OCT50087.1"/>
    </source>
</evidence>
<feature type="compositionally biased region" description="Basic residues" evidence="1">
    <location>
        <begin position="90"/>
        <end position="100"/>
    </location>
</feature>
<organism evidence="2 3">
    <name type="scientific">Cladophialophora carrionii</name>
    <dbReference type="NCBI Taxonomy" id="86049"/>
    <lineage>
        <taxon>Eukaryota</taxon>
        <taxon>Fungi</taxon>
        <taxon>Dikarya</taxon>
        <taxon>Ascomycota</taxon>
        <taxon>Pezizomycotina</taxon>
        <taxon>Eurotiomycetes</taxon>
        <taxon>Chaetothyriomycetidae</taxon>
        <taxon>Chaetothyriales</taxon>
        <taxon>Herpotrichiellaceae</taxon>
        <taxon>Cladophialophora</taxon>
    </lineage>
</organism>
<feature type="region of interest" description="Disordered" evidence="1">
    <location>
        <begin position="70"/>
        <end position="109"/>
    </location>
</feature>